<dbReference type="Gene3D" id="3.40.50.720">
    <property type="entry name" value="NAD(P)-binding Rossmann-like Domain"/>
    <property type="match status" value="1"/>
</dbReference>
<dbReference type="SUPFAM" id="SSF51735">
    <property type="entry name" value="NAD(P)-binding Rossmann-fold domains"/>
    <property type="match status" value="1"/>
</dbReference>
<name>D6PK41_9ZZZZ</name>
<organism evidence="1">
    <name type="scientific">uncultured organism MedDCM-OCT-S04-C478</name>
    <dbReference type="NCBI Taxonomy" id="743617"/>
    <lineage>
        <taxon>unclassified sequences</taxon>
        <taxon>environmental samples</taxon>
    </lineage>
</organism>
<proteinExistence type="predicted"/>
<sequence>MSKNVLVIGTGTIGEPLIGLLAEHKESLGLDKVIFFKRTPLSEERGKVEALIRKGAEIVSTNDAISEFLQLGFNETKDVELAYEEADVIIDCTPSGNDNWETVYSSLSQDKRFLAQGSEHGFGPFFAWGINNEILSDDSNKFLIASCNTHNIASIVKSFALDQQRNLTEGKFVCLRRANDVSQNDSFSPSPTITKHTNQAFGTHHARDVYELFAQEGKELNLFSSAIKLPTQYMHTLWFSLNFSNPIHQEEIEENLKNSDFLMATEKMSSNKVFSFGRDHGYHGRLLSHGVVAEHSLHVKENTLTGYCFTPQDGNALLSSVAATVQHYYKDSWKEKMKIFNRYIFKNI</sequence>
<dbReference type="InterPro" id="IPR036291">
    <property type="entry name" value="NAD(P)-bd_dom_sf"/>
</dbReference>
<dbReference type="Gene3D" id="3.30.360.10">
    <property type="entry name" value="Dihydrodipicolinate Reductase, domain 2"/>
    <property type="match status" value="1"/>
</dbReference>
<dbReference type="SUPFAM" id="SSF55347">
    <property type="entry name" value="Glyceraldehyde-3-phosphate dehydrogenase-like, C-terminal domain"/>
    <property type="match status" value="1"/>
</dbReference>
<dbReference type="EMBL" id="GU943118">
    <property type="protein sequence ID" value="ADD96092.1"/>
    <property type="molecule type" value="Genomic_DNA"/>
</dbReference>
<reference evidence="1" key="1">
    <citation type="journal article" date="2010" name="ISME J.">
        <title>Metagenome of the Mediterranean deep chlorophyll maximum studied by direct and fosmid library 454 pyrosequencing.</title>
        <authorList>
            <person name="Ghai R."/>
            <person name="Martin-Cuadrado A.B."/>
            <person name="Molto A.G."/>
            <person name="Heredia I.G."/>
            <person name="Cabrera R."/>
            <person name="Martin J."/>
            <person name="Verdu M."/>
            <person name="Deschamps P."/>
            <person name="Moreira D."/>
            <person name="Lopez-Garcia P."/>
            <person name="Mira A."/>
            <person name="Rodriguez-Valera F."/>
        </authorList>
    </citation>
    <scope>NUCLEOTIDE SEQUENCE</scope>
</reference>
<evidence type="ECO:0000313" key="1">
    <source>
        <dbReference type="EMBL" id="ADD96092.1"/>
    </source>
</evidence>
<accession>D6PK41</accession>
<dbReference type="CDD" id="cd18127">
    <property type="entry name" value="GAPDH_II_C"/>
    <property type="match status" value="1"/>
</dbReference>
<protein>
    <submittedName>
        <fullName evidence="1">Uncharacterized protein</fullName>
    </submittedName>
</protein>
<dbReference type="AlphaFoldDB" id="D6PK41"/>